<accession>A0ABT9ZJ75</accession>
<name>A0ABT9ZJ75_9BACI</name>
<keyword evidence="3 6" id="KW-0812">Transmembrane</keyword>
<protein>
    <submittedName>
        <fullName evidence="7">Uncharacterized membrane protein YheB (UPF0754 family)</fullName>
    </submittedName>
</protein>
<dbReference type="InterPro" id="IPR016991">
    <property type="entry name" value="UCP032178"/>
</dbReference>
<comment type="similarity">
    <text evidence="2">Belongs to the UPF0754 family.</text>
</comment>
<evidence type="ECO:0000256" key="2">
    <source>
        <dbReference type="ARBA" id="ARBA00008053"/>
    </source>
</evidence>
<evidence type="ECO:0000256" key="1">
    <source>
        <dbReference type="ARBA" id="ARBA00004236"/>
    </source>
</evidence>
<reference evidence="7 8" key="1">
    <citation type="submission" date="2023-07" db="EMBL/GenBank/DDBJ databases">
        <title>Genomic Encyclopedia of Type Strains, Phase IV (KMG-IV): sequencing the most valuable type-strain genomes for metagenomic binning, comparative biology and taxonomic classification.</title>
        <authorList>
            <person name="Goeker M."/>
        </authorList>
    </citation>
    <scope>NUCLEOTIDE SEQUENCE [LARGE SCALE GENOMIC DNA]</scope>
    <source>
        <strain evidence="7 8">DSM 29005</strain>
    </source>
</reference>
<dbReference type="EMBL" id="JAUSUD010000020">
    <property type="protein sequence ID" value="MDQ0232331.1"/>
    <property type="molecule type" value="Genomic_DNA"/>
</dbReference>
<evidence type="ECO:0000256" key="4">
    <source>
        <dbReference type="ARBA" id="ARBA00022989"/>
    </source>
</evidence>
<dbReference type="Pfam" id="PF04286">
    <property type="entry name" value="DUF445"/>
    <property type="match status" value="1"/>
</dbReference>
<dbReference type="Proteomes" id="UP001234495">
    <property type="component" value="Unassembled WGS sequence"/>
</dbReference>
<dbReference type="PANTHER" id="PTHR35791">
    <property type="entry name" value="UPF0754 MEMBRANE PROTEIN YHEB"/>
    <property type="match status" value="1"/>
</dbReference>
<dbReference type="PIRSF" id="PIRSF032178">
    <property type="entry name" value="UCP032178"/>
    <property type="match status" value="1"/>
</dbReference>
<gene>
    <name evidence="7" type="ORF">J2S19_003641</name>
</gene>
<sequence>MNTIYVVIVMMLVGAVIGGVTNHLAIKMLFRPHHPVYILGKRVPFTPGLIPKRRQELANQMGKMVVEHLLTAEGIKRKFLQAQFKEQLVSWGESQVSKLVSTEKNVAQLLQTFQIDDATEFVNSRLSSFLHMKYEGYIEENKHKTLQEILPSDLRQQATEAIPTLAQFVIDKGITYFESQEGKQRLGKMIDDFLTDKGMLGNMIGMFLGNNSLKDKVQPEVIKFLKNKETKQLISVLLQNEWAKIQQLTIDEADEKWSIKQKGSDIVTKLVDVLQIEELISAPLSVYLKPREQAIKDLVPKIFELATNFLVTHLDSMLKKLKLEDVVREQVESFAVERLEEMVLSISRREFKMITYLGALLGGVIGGFQSFLLIWI</sequence>
<feature type="transmembrane region" description="Helical" evidence="6">
    <location>
        <begin position="354"/>
        <end position="375"/>
    </location>
</feature>
<evidence type="ECO:0000256" key="6">
    <source>
        <dbReference type="SAM" id="Phobius"/>
    </source>
</evidence>
<dbReference type="InterPro" id="IPR007383">
    <property type="entry name" value="DUF445"/>
</dbReference>
<dbReference type="PANTHER" id="PTHR35791:SF1">
    <property type="entry name" value="UPF0754 MEMBRANE PROTEIN YHEB"/>
    <property type="match status" value="1"/>
</dbReference>
<comment type="subcellular location">
    <subcellularLocation>
        <location evidence="1">Cell membrane</location>
    </subcellularLocation>
</comment>
<evidence type="ECO:0000256" key="5">
    <source>
        <dbReference type="ARBA" id="ARBA00023136"/>
    </source>
</evidence>
<feature type="transmembrane region" description="Helical" evidence="6">
    <location>
        <begin position="6"/>
        <end position="25"/>
    </location>
</feature>
<keyword evidence="8" id="KW-1185">Reference proteome</keyword>
<proteinExistence type="inferred from homology"/>
<comment type="caution">
    <text evidence="7">The sequence shown here is derived from an EMBL/GenBank/DDBJ whole genome shotgun (WGS) entry which is preliminary data.</text>
</comment>
<organism evidence="7 8">
    <name type="scientific">Metabacillus malikii</name>
    <dbReference type="NCBI Taxonomy" id="1504265"/>
    <lineage>
        <taxon>Bacteria</taxon>
        <taxon>Bacillati</taxon>
        <taxon>Bacillota</taxon>
        <taxon>Bacilli</taxon>
        <taxon>Bacillales</taxon>
        <taxon>Bacillaceae</taxon>
        <taxon>Metabacillus</taxon>
    </lineage>
</organism>
<keyword evidence="4 6" id="KW-1133">Transmembrane helix</keyword>
<evidence type="ECO:0000313" key="8">
    <source>
        <dbReference type="Proteomes" id="UP001234495"/>
    </source>
</evidence>
<evidence type="ECO:0000256" key="3">
    <source>
        <dbReference type="ARBA" id="ARBA00022692"/>
    </source>
</evidence>
<evidence type="ECO:0000313" key="7">
    <source>
        <dbReference type="EMBL" id="MDQ0232331.1"/>
    </source>
</evidence>
<keyword evidence="5 6" id="KW-0472">Membrane</keyword>